<reference evidence="1" key="1">
    <citation type="submission" date="2022-10" db="EMBL/GenBank/DDBJ databases">
        <title>YIM 151497 complete genome.</title>
        <authorList>
            <person name="Chen X."/>
        </authorList>
    </citation>
    <scope>NUCLEOTIDE SEQUENCE</scope>
    <source>
        <strain evidence="1">YIM 151497</strain>
    </source>
</reference>
<dbReference type="Proteomes" id="UP001163882">
    <property type="component" value="Chromosome"/>
</dbReference>
<proteinExistence type="predicted"/>
<sequence length="551" mass="58064">MKDLLRLLFIAVLSFVIVGVAIAYTRDSEVLARLTSAVDTSALPRLEFPAAEPARADNGSGTEIWISRPMADQWIGLAGFPDSTEIRFALPSGVNFKSGTLRLALDAQLGADGDGRVTISVDGVRRGEIVLDPGQSRHEVEIALRESDLLSNALIVTLDGRGTTSGGQVCPVDAANSGAAITLSADSGLALFTDDPVDTRAVRIATMSDPAWLALGTDADTQALAIWARQDLARKGMEVWFAADDAVPDLVMAQTAGSALTLDSGGRIAVWGKAGIDALLAARMSAALQPEPDAWPVTVDKLSAETLIKNFRGSRRWTVPYALADLPGGLMPRRFVIDLKTSTLAPGNDWVVRVSLNGNLLETGRFDGQGDTISLDVTLPSDIQTLSNAILVELIDTSPNESICRVGPDAQAQLLPTSRLIPQVVQPTGGWPEMVRALAADQTIELKVATPLSRGQARTAAALLGSFLPAQTSVAFGPGAETAVTRLEMTTAGALKSALRLAGEFGDGAQSIWLVIPNEDKDPALIAIADPRAAALIENLDDDAAVMLIDR</sequence>
<name>A0ABY6IP14_9HYPH</name>
<gene>
    <name evidence="1" type="ORF">OF122_14260</name>
</gene>
<dbReference type="RefSeq" id="WP_264224857.1">
    <property type="nucleotide sequence ID" value="NZ_CP107716.1"/>
</dbReference>
<protein>
    <recommendedName>
        <fullName evidence="3">Cyclic di-GMP-binding protein</fullName>
    </recommendedName>
</protein>
<organism evidence="1 2">
    <name type="scientific">Pelagibacterium flavum</name>
    <dbReference type="NCBI Taxonomy" id="2984530"/>
    <lineage>
        <taxon>Bacteria</taxon>
        <taxon>Pseudomonadati</taxon>
        <taxon>Pseudomonadota</taxon>
        <taxon>Alphaproteobacteria</taxon>
        <taxon>Hyphomicrobiales</taxon>
        <taxon>Devosiaceae</taxon>
        <taxon>Pelagibacterium</taxon>
    </lineage>
</organism>
<evidence type="ECO:0008006" key="3">
    <source>
        <dbReference type="Google" id="ProtNLM"/>
    </source>
</evidence>
<evidence type="ECO:0000313" key="1">
    <source>
        <dbReference type="EMBL" id="UYQ71202.1"/>
    </source>
</evidence>
<dbReference type="EMBL" id="CP107716">
    <property type="protein sequence ID" value="UYQ71202.1"/>
    <property type="molecule type" value="Genomic_DNA"/>
</dbReference>
<evidence type="ECO:0000313" key="2">
    <source>
        <dbReference type="Proteomes" id="UP001163882"/>
    </source>
</evidence>
<keyword evidence="2" id="KW-1185">Reference proteome</keyword>
<accession>A0ABY6IP14</accession>